<dbReference type="PROSITE" id="PS51219">
    <property type="entry name" value="DPCK"/>
    <property type="match status" value="1"/>
</dbReference>
<dbReference type="EC" id="2.7.1.24" evidence="3 4"/>
<dbReference type="Pfam" id="PF01121">
    <property type="entry name" value="CoaE"/>
    <property type="match status" value="1"/>
</dbReference>
<dbReference type="UniPathway" id="UPA00241">
    <property type="reaction ID" value="UER00356"/>
</dbReference>
<dbReference type="InterPro" id="IPR001977">
    <property type="entry name" value="Depp_CoAkinase"/>
</dbReference>
<comment type="similarity">
    <text evidence="3">Belongs to the CoaE family.</text>
</comment>
<keyword evidence="6" id="KW-1185">Reference proteome</keyword>
<dbReference type="NCBIfam" id="TIGR00152">
    <property type="entry name" value="dephospho-CoA kinase"/>
    <property type="match status" value="1"/>
</dbReference>
<dbReference type="OrthoDB" id="9812943at2"/>
<dbReference type="eggNOG" id="COG0237">
    <property type="taxonomic scope" value="Bacteria"/>
</dbReference>
<keyword evidence="3" id="KW-0808">Transferase</keyword>
<dbReference type="Proteomes" id="UP000181899">
    <property type="component" value="Unassembled WGS sequence"/>
</dbReference>
<sequence>MRIGLTGGIASGKSTVSLYLASLGIEIIDGDLLAREVLVLYPEILAYLKDTYGDLIFLEGQLDRRALGRIIFQDEKKKKAYLDVIMPKIIEEARKRLKKAKGSFVVLDAALLFEEGLDQDVDVTVTVFVPYEVQIKRLLQRDPLTVSEAVSRIQSQMPLEEKRRRANHVVDNSGSREETYQQINEILKSLGFGEIKGQEIEKKKKEEK</sequence>
<evidence type="ECO:0000256" key="2">
    <source>
        <dbReference type="ARBA" id="ARBA00022840"/>
    </source>
</evidence>
<keyword evidence="3" id="KW-0963">Cytoplasm</keyword>
<comment type="catalytic activity">
    <reaction evidence="3">
        <text>3'-dephospho-CoA + ATP = ADP + CoA + H(+)</text>
        <dbReference type="Rhea" id="RHEA:18245"/>
        <dbReference type="ChEBI" id="CHEBI:15378"/>
        <dbReference type="ChEBI" id="CHEBI:30616"/>
        <dbReference type="ChEBI" id="CHEBI:57287"/>
        <dbReference type="ChEBI" id="CHEBI:57328"/>
        <dbReference type="ChEBI" id="CHEBI:456216"/>
        <dbReference type="EC" id="2.7.1.24"/>
    </reaction>
</comment>
<dbReference type="CDD" id="cd02022">
    <property type="entry name" value="DPCK"/>
    <property type="match status" value="1"/>
</dbReference>
<dbReference type="AlphaFoldDB" id="A0A1I4ZXN3"/>
<reference evidence="5 6" key="1">
    <citation type="submission" date="2016-10" db="EMBL/GenBank/DDBJ databases">
        <authorList>
            <person name="de Groot N.N."/>
        </authorList>
    </citation>
    <scope>NUCLEOTIDE SEQUENCE [LARGE SCALE GENOMIC DNA]</scope>
    <source>
        <strain evidence="5 6">ML2</strain>
    </source>
</reference>
<keyword evidence="3 5" id="KW-0418">Kinase</keyword>
<dbReference type="PANTHER" id="PTHR10695">
    <property type="entry name" value="DEPHOSPHO-COA KINASE-RELATED"/>
    <property type="match status" value="1"/>
</dbReference>
<dbReference type="InterPro" id="IPR027417">
    <property type="entry name" value="P-loop_NTPase"/>
</dbReference>
<keyword evidence="2 3" id="KW-0067">ATP-binding</keyword>
<dbReference type="HAMAP" id="MF_00376">
    <property type="entry name" value="Dephospho_CoA_kinase"/>
    <property type="match status" value="1"/>
</dbReference>
<dbReference type="RefSeq" id="WP_074911224.1">
    <property type="nucleotide sequence ID" value="NZ_FOVK01000002.1"/>
</dbReference>
<dbReference type="Gene3D" id="3.40.50.300">
    <property type="entry name" value="P-loop containing nucleotide triphosphate hydrolases"/>
    <property type="match status" value="1"/>
</dbReference>
<evidence type="ECO:0000313" key="5">
    <source>
        <dbReference type="EMBL" id="SFN54992.1"/>
    </source>
</evidence>
<comment type="subcellular location">
    <subcellularLocation>
        <location evidence="3">Cytoplasm</location>
    </subcellularLocation>
</comment>
<dbReference type="GO" id="GO:0005737">
    <property type="term" value="C:cytoplasm"/>
    <property type="evidence" value="ECO:0007669"/>
    <property type="project" value="UniProtKB-SubCell"/>
</dbReference>
<feature type="binding site" evidence="3">
    <location>
        <begin position="10"/>
        <end position="15"/>
    </location>
    <ligand>
        <name>ATP</name>
        <dbReference type="ChEBI" id="CHEBI:30616"/>
    </ligand>
</feature>
<dbReference type="EMBL" id="FOVK01000002">
    <property type="protein sequence ID" value="SFN54992.1"/>
    <property type="molecule type" value="Genomic_DNA"/>
</dbReference>
<dbReference type="GO" id="GO:0015937">
    <property type="term" value="P:coenzyme A biosynthetic process"/>
    <property type="evidence" value="ECO:0007669"/>
    <property type="project" value="UniProtKB-UniRule"/>
</dbReference>
<dbReference type="GO" id="GO:0005524">
    <property type="term" value="F:ATP binding"/>
    <property type="evidence" value="ECO:0007669"/>
    <property type="project" value="UniProtKB-UniRule"/>
</dbReference>
<keyword evidence="1 3" id="KW-0547">Nucleotide-binding</keyword>
<organism evidence="5 6">
    <name type="scientific">Proteiniclasticum ruminis</name>
    <dbReference type="NCBI Taxonomy" id="398199"/>
    <lineage>
        <taxon>Bacteria</taxon>
        <taxon>Bacillati</taxon>
        <taxon>Bacillota</taxon>
        <taxon>Clostridia</taxon>
        <taxon>Eubacteriales</taxon>
        <taxon>Clostridiaceae</taxon>
        <taxon>Proteiniclasticum</taxon>
    </lineage>
</organism>
<dbReference type="GO" id="GO:0004140">
    <property type="term" value="F:dephospho-CoA kinase activity"/>
    <property type="evidence" value="ECO:0007669"/>
    <property type="project" value="UniProtKB-UniRule"/>
</dbReference>
<evidence type="ECO:0000256" key="1">
    <source>
        <dbReference type="ARBA" id="ARBA00022741"/>
    </source>
</evidence>
<dbReference type="PANTHER" id="PTHR10695:SF46">
    <property type="entry name" value="BIFUNCTIONAL COENZYME A SYNTHASE-RELATED"/>
    <property type="match status" value="1"/>
</dbReference>
<evidence type="ECO:0000256" key="4">
    <source>
        <dbReference type="NCBIfam" id="TIGR00152"/>
    </source>
</evidence>
<keyword evidence="3" id="KW-0173">Coenzyme A biosynthesis</keyword>
<name>A0A1I4ZXN3_9CLOT</name>
<comment type="function">
    <text evidence="3">Catalyzes the phosphorylation of the 3'-hydroxyl group of dephosphocoenzyme A to form coenzyme A.</text>
</comment>
<protein>
    <recommendedName>
        <fullName evidence="3 4">Dephospho-CoA kinase</fullName>
        <ecNumber evidence="3 4">2.7.1.24</ecNumber>
    </recommendedName>
    <alternativeName>
        <fullName evidence="3">Dephosphocoenzyme A kinase</fullName>
    </alternativeName>
</protein>
<proteinExistence type="inferred from homology"/>
<accession>A0A1I4ZXN3</accession>
<evidence type="ECO:0000256" key="3">
    <source>
        <dbReference type="HAMAP-Rule" id="MF_00376"/>
    </source>
</evidence>
<dbReference type="SUPFAM" id="SSF52540">
    <property type="entry name" value="P-loop containing nucleoside triphosphate hydrolases"/>
    <property type="match status" value="1"/>
</dbReference>
<dbReference type="STRING" id="398199.SAMN05421804_10571"/>
<comment type="pathway">
    <text evidence="3">Cofactor biosynthesis; coenzyme A biosynthesis; CoA from (R)-pantothenate: step 5/5.</text>
</comment>
<gene>
    <name evidence="3" type="primary">coaE</name>
    <name evidence="5" type="ORF">SAMN04488695_102212</name>
</gene>
<evidence type="ECO:0000313" key="6">
    <source>
        <dbReference type="Proteomes" id="UP000181899"/>
    </source>
</evidence>